<dbReference type="EMBL" id="JABWUV010000003">
    <property type="protein sequence ID" value="KAF6369370.1"/>
    <property type="molecule type" value="Genomic_DNA"/>
</dbReference>
<organism evidence="2 3">
    <name type="scientific">Myotis myotis</name>
    <name type="common">Greater mouse-eared bat</name>
    <name type="synonym">Vespertilio myotis</name>
    <dbReference type="NCBI Taxonomy" id="51298"/>
    <lineage>
        <taxon>Eukaryota</taxon>
        <taxon>Metazoa</taxon>
        <taxon>Chordata</taxon>
        <taxon>Craniata</taxon>
        <taxon>Vertebrata</taxon>
        <taxon>Euteleostomi</taxon>
        <taxon>Mammalia</taxon>
        <taxon>Eutheria</taxon>
        <taxon>Laurasiatheria</taxon>
        <taxon>Chiroptera</taxon>
        <taxon>Yangochiroptera</taxon>
        <taxon>Vespertilionidae</taxon>
        <taxon>Myotis</taxon>
    </lineage>
</organism>
<dbReference type="Proteomes" id="UP000527355">
    <property type="component" value="Unassembled WGS sequence"/>
</dbReference>
<reference evidence="2 3" key="1">
    <citation type="journal article" date="2020" name="Nature">
        <title>Six reference-quality genomes reveal evolution of bat adaptations.</title>
        <authorList>
            <person name="Jebb D."/>
            <person name="Huang Z."/>
            <person name="Pippel M."/>
            <person name="Hughes G.M."/>
            <person name="Lavrichenko K."/>
            <person name="Devanna P."/>
            <person name="Winkler S."/>
            <person name="Jermiin L.S."/>
            <person name="Skirmuntt E.C."/>
            <person name="Katzourakis A."/>
            <person name="Burkitt-Gray L."/>
            <person name="Ray D.A."/>
            <person name="Sullivan K.A.M."/>
            <person name="Roscito J.G."/>
            <person name="Kirilenko B.M."/>
            <person name="Davalos L.M."/>
            <person name="Corthals A.P."/>
            <person name="Power M.L."/>
            <person name="Jones G."/>
            <person name="Ransome R.D."/>
            <person name="Dechmann D.K.N."/>
            <person name="Locatelli A.G."/>
            <person name="Puechmaille S.J."/>
            <person name="Fedrigo O."/>
            <person name="Jarvis E.D."/>
            <person name="Hiller M."/>
            <person name="Vernes S.C."/>
            <person name="Myers E.W."/>
            <person name="Teeling E.C."/>
        </authorList>
    </citation>
    <scope>NUCLEOTIDE SEQUENCE [LARGE SCALE GENOMIC DNA]</scope>
    <source>
        <strain evidence="2">MMyoMyo1</strain>
        <tissue evidence="2">Flight muscle</tissue>
    </source>
</reference>
<protein>
    <submittedName>
        <fullName evidence="2">Uncharacterized protein</fullName>
    </submittedName>
</protein>
<accession>A0A7J7Z6P7</accession>
<feature type="transmembrane region" description="Helical" evidence="1">
    <location>
        <begin position="67"/>
        <end position="88"/>
    </location>
</feature>
<evidence type="ECO:0000256" key="1">
    <source>
        <dbReference type="SAM" id="Phobius"/>
    </source>
</evidence>
<gene>
    <name evidence="2" type="ORF">mMyoMyo1_010716</name>
</gene>
<comment type="caution">
    <text evidence="2">The sequence shown here is derived from an EMBL/GenBank/DDBJ whole genome shotgun (WGS) entry which is preliminary data.</text>
</comment>
<proteinExistence type="predicted"/>
<keyword evidence="1" id="KW-0812">Transmembrane</keyword>
<dbReference type="AlphaFoldDB" id="A0A7J7Z6P7"/>
<feature type="transmembrane region" description="Helical" evidence="1">
    <location>
        <begin position="26"/>
        <end position="47"/>
    </location>
</feature>
<name>A0A7J7Z6P7_MYOMY</name>
<evidence type="ECO:0000313" key="3">
    <source>
        <dbReference type="Proteomes" id="UP000527355"/>
    </source>
</evidence>
<sequence length="130" mass="14472">MESLGFCMYNIMSSANKDSFTSSFPIWMPFISSSCLIAMANTSSTMLNRSGESGHPCLVPVLRGNGVSFCPLSMMLAVGLSYMAFIMLRYDPSTPTLLRVFIKNGCWILSNAFSASIDMTMWFFSFNLFM</sequence>
<evidence type="ECO:0000313" key="2">
    <source>
        <dbReference type="EMBL" id="KAF6369370.1"/>
    </source>
</evidence>
<keyword evidence="1" id="KW-0472">Membrane</keyword>
<keyword evidence="1" id="KW-1133">Transmembrane helix</keyword>
<keyword evidence="3" id="KW-1185">Reference proteome</keyword>
<feature type="transmembrane region" description="Helical" evidence="1">
    <location>
        <begin position="108"/>
        <end position="129"/>
    </location>
</feature>